<reference evidence="3" key="1">
    <citation type="journal article" date="2019" name="Int. J. Syst. Evol. Microbiol.">
        <title>The Global Catalogue of Microorganisms (GCM) 10K type strain sequencing project: providing services to taxonomists for standard genome sequencing and annotation.</title>
        <authorList>
            <consortium name="The Broad Institute Genomics Platform"/>
            <consortium name="The Broad Institute Genome Sequencing Center for Infectious Disease"/>
            <person name="Wu L."/>
            <person name="Ma J."/>
        </authorList>
    </citation>
    <scope>NUCLEOTIDE SEQUENCE [LARGE SCALE GENOMIC DNA]</scope>
    <source>
        <strain evidence="3">ICMP 6774ER</strain>
    </source>
</reference>
<evidence type="ECO:0000313" key="3">
    <source>
        <dbReference type="Proteomes" id="UP001597368"/>
    </source>
</evidence>
<sequence>MPRAPEAGEAVLGIDIGGTKIAAGLVSAEGVVLRSRTARTPAREGAAAVLAQAVRLAREVCAEGGEIVACGVGSAGTIDAEGVVTHATAALPGWIGTDLRSAFSSALRLPVRVLNDVHAWALGEARFGAAAGAEDALVVTVGTGVGGAIVREGRVVRGATNSAGAIGHIPAPSPLPGRAARPRRCPCGRIGHLEAYASGPGILATFRERGGTADDLASMEGGLADEVIDEAATLLGRALAGVITVLDPEIVVIGGGVARLGERLLLPLARAVGREALPGPDRVTIRPAALASAGGVVGAAAAAM</sequence>
<dbReference type="InterPro" id="IPR049874">
    <property type="entry name" value="ROK_cs"/>
</dbReference>
<protein>
    <submittedName>
        <fullName evidence="2">ROK family protein</fullName>
    </submittedName>
</protein>
<dbReference type="InterPro" id="IPR043129">
    <property type="entry name" value="ATPase_NBD"/>
</dbReference>
<keyword evidence="3" id="KW-1185">Reference proteome</keyword>
<accession>A0ABW4SZ66</accession>
<dbReference type="Proteomes" id="UP001597368">
    <property type="component" value="Unassembled WGS sequence"/>
</dbReference>
<dbReference type="Pfam" id="PF00480">
    <property type="entry name" value="ROK"/>
    <property type="match status" value="1"/>
</dbReference>
<dbReference type="EMBL" id="JBHUFV010000033">
    <property type="protein sequence ID" value="MFD1933896.1"/>
    <property type="molecule type" value="Genomic_DNA"/>
</dbReference>
<dbReference type="InterPro" id="IPR000600">
    <property type="entry name" value="ROK"/>
</dbReference>
<organism evidence="2 3">
    <name type="scientific">Nonomuraea mangrovi</name>
    <dbReference type="NCBI Taxonomy" id="2316207"/>
    <lineage>
        <taxon>Bacteria</taxon>
        <taxon>Bacillati</taxon>
        <taxon>Actinomycetota</taxon>
        <taxon>Actinomycetes</taxon>
        <taxon>Streptosporangiales</taxon>
        <taxon>Streptosporangiaceae</taxon>
        <taxon>Nonomuraea</taxon>
    </lineage>
</organism>
<name>A0ABW4SZ66_9ACTN</name>
<dbReference type="Gene3D" id="3.30.420.40">
    <property type="match status" value="2"/>
</dbReference>
<dbReference type="PANTHER" id="PTHR18964">
    <property type="entry name" value="ROK (REPRESSOR, ORF, KINASE) FAMILY"/>
    <property type="match status" value="1"/>
</dbReference>
<dbReference type="SUPFAM" id="SSF53067">
    <property type="entry name" value="Actin-like ATPase domain"/>
    <property type="match status" value="1"/>
</dbReference>
<proteinExistence type="inferred from homology"/>
<comment type="caution">
    <text evidence="2">The sequence shown here is derived from an EMBL/GenBank/DDBJ whole genome shotgun (WGS) entry which is preliminary data.</text>
</comment>
<gene>
    <name evidence="2" type="ORF">ACFSKW_20750</name>
</gene>
<dbReference type="RefSeq" id="WP_379573937.1">
    <property type="nucleotide sequence ID" value="NZ_JBHUFV010000033.1"/>
</dbReference>
<evidence type="ECO:0000256" key="1">
    <source>
        <dbReference type="ARBA" id="ARBA00006479"/>
    </source>
</evidence>
<dbReference type="PANTHER" id="PTHR18964:SF149">
    <property type="entry name" value="BIFUNCTIONAL UDP-N-ACETYLGLUCOSAMINE 2-EPIMERASE_N-ACETYLMANNOSAMINE KINASE"/>
    <property type="match status" value="1"/>
</dbReference>
<comment type="similarity">
    <text evidence="1">Belongs to the ROK (NagC/XylR) family.</text>
</comment>
<dbReference type="PROSITE" id="PS01125">
    <property type="entry name" value="ROK"/>
    <property type="match status" value="1"/>
</dbReference>
<evidence type="ECO:0000313" key="2">
    <source>
        <dbReference type="EMBL" id="MFD1933896.1"/>
    </source>
</evidence>